<reference evidence="2 3" key="1">
    <citation type="submission" date="2018-08" db="EMBL/GenBank/DDBJ databases">
        <title>Lysobacter sp. zong2l5, whole genome shotgun sequence.</title>
        <authorList>
            <person name="Zhang X."/>
            <person name="Feng G."/>
            <person name="Zhu H."/>
        </authorList>
    </citation>
    <scope>NUCLEOTIDE SEQUENCE [LARGE SCALE GENOMIC DNA]</scope>
    <source>
        <strain evidence="3">zong2l5</strain>
    </source>
</reference>
<feature type="chain" id="PRO_5016893460" evidence="1">
    <location>
        <begin position="22"/>
        <end position="153"/>
    </location>
</feature>
<comment type="caution">
    <text evidence="2">The sequence shown here is derived from an EMBL/GenBank/DDBJ whole genome shotgun (WGS) entry which is preliminary data.</text>
</comment>
<keyword evidence="3" id="KW-1185">Reference proteome</keyword>
<dbReference type="EMBL" id="QTSU01000003">
    <property type="protein sequence ID" value="RDZ26784.1"/>
    <property type="molecule type" value="Genomic_DNA"/>
</dbReference>
<organism evidence="2 3">
    <name type="scientific">Lysobacter silvisoli</name>
    <dbReference type="NCBI Taxonomy" id="2293254"/>
    <lineage>
        <taxon>Bacteria</taxon>
        <taxon>Pseudomonadati</taxon>
        <taxon>Pseudomonadota</taxon>
        <taxon>Gammaproteobacteria</taxon>
        <taxon>Lysobacterales</taxon>
        <taxon>Lysobacteraceae</taxon>
        <taxon>Lysobacter</taxon>
    </lineage>
</organism>
<dbReference type="Proteomes" id="UP000264492">
    <property type="component" value="Unassembled WGS sequence"/>
</dbReference>
<accession>A0A371JYS8</accession>
<protein>
    <submittedName>
        <fullName evidence="2">Uncharacterized protein</fullName>
    </submittedName>
</protein>
<feature type="signal peptide" evidence="1">
    <location>
        <begin position="1"/>
        <end position="21"/>
    </location>
</feature>
<evidence type="ECO:0000256" key="1">
    <source>
        <dbReference type="SAM" id="SignalP"/>
    </source>
</evidence>
<dbReference type="OrthoDB" id="6025022at2"/>
<evidence type="ECO:0000313" key="2">
    <source>
        <dbReference type="EMBL" id="RDZ26784.1"/>
    </source>
</evidence>
<name>A0A371JYS8_9GAMM</name>
<proteinExistence type="predicted"/>
<sequence length="153" mass="17128">MKKFVLAALILGALTAPQAFAADYAAQEAQAIRNQQAEIRAGVEARSGRYKDMSGETRATLLTKQSEVLRTLEGKQSTAELTEQQKIDVFNSLEWIEAAINNADDERLVCERRAVLGSNRKERVCRTASQMRAERELARRQIEQQKGGDFGRD</sequence>
<keyword evidence="1" id="KW-0732">Signal</keyword>
<dbReference type="AlphaFoldDB" id="A0A371JYS8"/>
<evidence type="ECO:0000313" key="3">
    <source>
        <dbReference type="Proteomes" id="UP000264492"/>
    </source>
</evidence>
<dbReference type="RefSeq" id="WP_115861150.1">
    <property type="nucleotide sequence ID" value="NZ_QTSU01000003.1"/>
</dbReference>
<gene>
    <name evidence="2" type="ORF">DX914_17600</name>
</gene>